<name>A0A6C0ICX1_9ZZZZ</name>
<reference evidence="1" key="1">
    <citation type="journal article" date="2020" name="Nature">
        <title>Giant virus diversity and host interactions through global metagenomics.</title>
        <authorList>
            <person name="Schulz F."/>
            <person name="Roux S."/>
            <person name="Paez-Espino D."/>
            <person name="Jungbluth S."/>
            <person name="Walsh D.A."/>
            <person name="Denef V.J."/>
            <person name="McMahon K.D."/>
            <person name="Konstantinidis K.T."/>
            <person name="Eloe-Fadrosh E.A."/>
            <person name="Kyrpides N.C."/>
            <person name="Woyke T."/>
        </authorList>
    </citation>
    <scope>NUCLEOTIDE SEQUENCE</scope>
    <source>
        <strain evidence="1">GVMAG-M-3300023184-71</strain>
    </source>
</reference>
<protein>
    <submittedName>
        <fullName evidence="1">Uncharacterized protein</fullName>
    </submittedName>
</protein>
<proteinExistence type="predicted"/>
<sequence length="231" mass="24706">MGEPTTTLTNVIITSTSPISLVYGTDSSGTGYIYNVSGTTLEVSNSNLTFQWTSIATENIVYTLYEAGVSSATLYYGNNASSYVQYTGALTTSSTGGSVPLSFGPSVIINWAFYNDYLNTISQTGGQFKIQTYQKSVNISVLKIGGNTFEYSVTSASDSDPFFYLVVGNIASGETFTIQQTGTTPSNAYIYVFDTTKCGGFFTPCNKIGVQQNATTTTTCIKYTGSGWKTC</sequence>
<organism evidence="1">
    <name type="scientific">viral metagenome</name>
    <dbReference type="NCBI Taxonomy" id="1070528"/>
    <lineage>
        <taxon>unclassified sequences</taxon>
        <taxon>metagenomes</taxon>
        <taxon>organismal metagenomes</taxon>
    </lineage>
</organism>
<evidence type="ECO:0000313" key="1">
    <source>
        <dbReference type="EMBL" id="QHT90732.1"/>
    </source>
</evidence>
<dbReference type="AlphaFoldDB" id="A0A6C0ICX1"/>
<accession>A0A6C0ICX1</accession>
<dbReference type="EMBL" id="MN740157">
    <property type="protein sequence ID" value="QHT90732.1"/>
    <property type="molecule type" value="Genomic_DNA"/>
</dbReference>